<dbReference type="Proteomes" id="UP000644699">
    <property type="component" value="Unassembled WGS sequence"/>
</dbReference>
<name>A0A916ZGE1_9HYPH</name>
<comment type="caution">
    <text evidence="2">The sequence shown here is derived from an EMBL/GenBank/DDBJ whole genome shotgun (WGS) entry which is preliminary data.</text>
</comment>
<proteinExistence type="predicted"/>
<evidence type="ECO:0000256" key="1">
    <source>
        <dbReference type="SAM" id="MobiDB-lite"/>
    </source>
</evidence>
<sequence>MSHGTRTDPQDAIGTGTVGGFAEDREPELRPEDEGLGPTQTKPAIFDGWTLAGRAPWCKRASLKQKAIPADRNGLRVSLGARDQRTMRITRRCESTITGAPSL</sequence>
<evidence type="ECO:0000313" key="3">
    <source>
        <dbReference type="Proteomes" id="UP000644699"/>
    </source>
</evidence>
<protein>
    <submittedName>
        <fullName evidence="2">Uncharacterized protein</fullName>
    </submittedName>
</protein>
<dbReference type="AlphaFoldDB" id="A0A916ZGE1"/>
<accession>A0A916ZGE1</accession>
<gene>
    <name evidence="2" type="ORF">GCM10011390_13480</name>
</gene>
<keyword evidence="3" id="KW-1185">Reference proteome</keyword>
<dbReference type="EMBL" id="BMIQ01000002">
    <property type="protein sequence ID" value="GGD96032.1"/>
    <property type="molecule type" value="Genomic_DNA"/>
</dbReference>
<evidence type="ECO:0000313" key="2">
    <source>
        <dbReference type="EMBL" id="GGD96032.1"/>
    </source>
</evidence>
<feature type="region of interest" description="Disordered" evidence="1">
    <location>
        <begin position="1"/>
        <end position="44"/>
    </location>
</feature>
<reference evidence="2" key="2">
    <citation type="submission" date="2020-09" db="EMBL/GenBank/DDBJ databases">
        <authorList>
            <person name="Sun Q."/>
            <person name="Zhou Y."/>
        </authorList>
    </citation>
    <scope>NUCLEOTIDE SEQUENCE</scope>
    <source>
        <strain evidence="2">CGMCC 1.15367</strain>
    </source>
</reference>
<organism evidence="2 3">
    <name type="scientific">Aureimonas endophytica</name>
    <dbReference type="NCBI Taxonomy" id="2027858"/>
    <lineage>
        <taxon>Bacteria</taxon>
        <taxon>Pseudomonadati</taxon>
        <taxon>Pseudomonadota</taxon>
        <taxon>Alphaproteobacteria</taxon>
        <taxon>Hyphomicrobiales</taxon>
        <taxon>Aurantimonadaceae</taxon>
        <taxon>Aureimonas</taxon>
    </lineage>
</organism>
<feature type="compositionally biased region" description="Basic and acidic residues" evidence="1">
    <location>
        <begin position="22"/>
        <end position="33"/>
    </location>
</feature>
<reference evidence="2" key="1">
    <citation type="journal article" date="2014" name="Int. J. Syst. Evol. Microbiol.">
        <title>Complete genome sequence of Corynebacterium casei LMG S-19264T (=DSM 44701T), isolated from a smear-ripened cheese.</title>
        <authorList>
            <consortium name="US DOE Joint Genome Institute (JGI-PGF)"/>
            <person name="Walter F."/>
            <person name="Albersmeier A."/>
            <person name="Kalinowski J."/>
            <person name="Ruckert C."/>
        </authorList>
    </citation>
    <scope>NUCLEOTIDE SEQUENCE</scope>
    <source>
        <strain evidence="2">CGMCC 1.15367</strain>
    </source>
</reference>